<proteinExistence type="predicted"/>
<protein>
    <submittedName>
        <fullName evidence="2">Uncharacterized protein</fullName>
    </submittedName>
</protein>
<dbReference type="EMBL" id="JANQDX010000020">
    <property type="protein sequence ID" value="KAL0903305.1"/>
    <property type="molecule type" value="Genomic_DNA"/>
</dbReference>
<comment type="caution">
    <text evidence="2">The sequence shown here is derived from an EMBL/GenBank/DDBJ whole genome shotgun (WGS) entry which is preliminary data.</text>
</comment>
<keyword evidence="3" id="KW-1185">Reference proteome</keyword>
<organism evidence="2 3">
    <name type="scientific">Dendrobium thyrsiflorum</name>
    <name type="common">Pinecone-like raceme dendrobium</name>
    <name type="synonym">Orchid</name>
    <dbReference type="NCBI Taxonomy" id="117978"/>
    <lineage>
        <taxon>Eukaryota</taxon>
        <taxon>Viridiplantae</taxon>
        <taxon>Streptophyta</taxon>
        <taxon>Embryophyta</taxon>
        <taxon>Tracheophyta</taxon>
        <taxon>Spermatophyta</taxon>
        <taxon>Magnoliopsida</taxon>
        <taxon>Liliopsida</taxon>
        <taxon>Asparagales</taxon>
        <taxon>Orchidaceae</taxon>
        <taxon>Epidendroideae</taxon>
        <taxon>Malaxideae</taxon>
        <taxon>Dendrobiinae</taxon>
        <taxon>Dendrobium</taxon>
    </lineage>
</organism>
<accession>A0ABD0TUF4</accession>
<evidence type="ECO:0000313" key="2">
    <source>
        <dbReference type="EMBL" id="KAL0903305.1"/>
    </source>
</evidence>
<feature type="region of interest" description="Disordered" evidence="1">
    <location>
        <begin position="15"/>
        <end position="47"/>
    </location>
</feature>
<name>A0ABD0TUF4_DENTH</name>
<dbReference type="Proteomes" id="UP001552299">
    <property type="component" value="Unassembled WGS sequence"/>
</dbReference>
<reference evidence="2 3" key="1">
    <citation type="journal article" date="2024" name="Plant Biotechnol. J.">
        <title>Dendrobium thyrsiflorum genome and its molecular insights into genes involved in important horticultural traits.</title>
        <authorList>
            <person name="Chen B."/>
            <person name="Wang J.Y."/>
            <person name="Zheng P.J."/>
            <person name="Li K.L."/>
            <person name="Liang Y.M."/>
            <person name="Chen X.F."/>
            <person name="Zhang C."/>
            <person name="Zhao X."/>
            <person name="He X."/>
            <person name="Zhang G.Q."/>
            <person name="Liu Z.J."/>
            <person name="Xu Q."/>
        </authorList>
    </citation>
    <scope>NUCLEOTIDE SEQUENCE [LARGE SCALE GENOMIC DNA]</scope>
    <source>
        <strain evidence="2">GZMU011</strain>
    </source>
</reference>
<evidence type="ECO:0000313" key="3">
    <source>
        <dbReference type="Proteomes" id="UP001552299"/>
    </source>
</evidence>
<dbReference type="AlphaFoldDB" id="A0ABD0TUF4"/>
<evidence type="ECO:0000256" key="1">
    <source>
        <dbReference type="SAM" id="MobiDB-lite"/>
    </source>
</evidence>
<gene>
    <name evidence="2" type="ORF">M5K25_027674</name>
</gene>
<sequence length="151" mass="16861">MDGRFAVLEDLMKKMLEDKQKPTTSETVGGHGRGGNPNPFRGKENPEVEVLEGEDVMPPLEPLSREEMSLGYDRRGADFVGRGEESHRRGVEFEGRIGEYDDGFSKAISQPVNGGSNQIKERTSSGVGLAAERMRRVLARAWLRDESRARR</sequence>